<dbReference type="Gene3D" id="3.40.50.2020">
    <property type="match status" value="1"/>
</dbReference>
<dbReference type="InterPro" id="IPR051910">
    <property type="entry name" value="ComF/GntX_DNA_util-trans"/>
</dbReference>
<dbReference type="EMBL" id="JAVDQY010000003">
    <property type="protein sequence ID" value="MDR6527519.1"/>
    <property type="molecule type" value="Genomic_DNA"/>
</dbReference>
<evidence type="ECO:0000313" key="4">
    <source>
        <dbReference type="Proteomes" id="UP001184861"/>
    </source>
</evidence>
<proteinExistence type="inferred from homology"/>
<comment type="caution">
    <text evidence="3">The sequence shown here is derived from an EMBL/GenBank/DDBJ whole genome shotgun (WGS) entry which is preliminary data.</text>
</comment>
<protein>
    <submittedName>
        <fullName evidence="3">ComF family protein</fullName>
    </submittedName>
</protein>
<feature type="domain" description="Double zinc ribbon" evidence="2">
    <location>
        <begin position="15"/>
        <end position="48"/>
    </location>
</feature>
<reference evidence="3" key="1">
    <citation type="submission" date="2023-07" db="EMBL/GenBank/DDBJ databases">
        <title>Sorghum-associated microbial communities from plants grown in Nebraska, USA.</title>
        <authorList>
            <person name="Schachtman D."/>
        </authorList>
    </citation>
    <scope>NUCLEOTIDE SEQUENCE</scope>
    <source>
        <strain evidence="3">DS2360</strain>
    </source>
</reference>
<gene>
    <name evidence="3" type="ORF">J2787_002911</name>
</gene>
<name>A0AAE3YBZ1_9FLAO</name>
<evidence type="ECO:0000256" key="1">
    <source>
        <dbReference type="ARBA" id="ARBA00008007"/>
    </source>
</evidence>
<dbReference type="InterPro" id="IPR044005">
    <property type="entry name" value="DZR_2"/>
</dbReference>
<dbReference type="Pfam" id="PF18912">
    <property type="entry name" value="DZR_2"/>
    <property type="match status" value="1"/>
</dbReference>
<dbReference type="PANTHER" id="PTHR47505:SF1">
    <property type="entry name" value="DNA UTILIZATION PROTEIN YHGH"/>
    <property type="match status" value="1"/>
</dbReference>
<dbReference type="AlphaFoldDB" id="A0AAE3YBZ1"/>
<dbReference type="CDD" id="cd06223">
    <property type="entry name" value="PRTases_typeI"/>
    <property type="match status" value="1"/>
</dbReference>
<dbReference type="InterPro" id="IPR029057">
    <property type="entry name" value="PRTase-like"/>
</dbReference>
<comment type="similarity">
    <text evidence="1">Belongs to the ComF/GntX family.</text>
</comment>
<dbReference type="PANTHER" id="PTHR47505">
    <property type="entry name" value="DNA UTILIZATION PROTEIN YHGH"/>
    <property type="match status" value="1"/>
</dbReference>
<dbReference type="Proteomes" id="UP001184861">
    <property type="component" value="Unassembled WGS sequence"/>
</dbReference>
<accession>A0AAE3YBZ1</accession>
<organism evidence="3 4">
    <name type="scientific">Chryseobacterium rhizosphaerae</name>
    <dbReference type="NCBI Taxonomy" id="395937"/>
    <lineage>
        <taxon>Bacteria</taxon>
        <taxon>Pseudomonadati</taxon>
        <taxon>Bacteroidota</taxon>
        <taxon>Flavobacteriia</taxon>
        <taxon>Flavobacteriales</taxon>
        <taxon>Weeksellaceae</taxon>
        <taxon>Chryseobacterium group</taxon>
        <taxon>Chryseobacterium</taxon>
    </lineage>
</organism>
<evidence type="ECO:0000313" key="3">
    <source>
        <dbReference type="EMBL" id="MDR6527519.1"/>
    </source>
</evidence>
<dbReference type="InterPro" id="IPR000836">
    <property type="entry name" value="PRTase_dom"/>
</dbReference>
<sequence length="230" mass="26874">MKKQFPNLAKNTPMMLDLLFPNRCIHCNRIIEPDLLVCDLCFNQIHFTHYDYFGNNLIKEKCRLLFPVEHTYALIQFEEEGVSRKIIHELKYRSREKTGKILAEWTTERLDFKDAKPDLMVSVPLHPKKLRERGYNQLHLFTETLSGFYKIPFEHTLIKRNHYSKAQALKDKKHRLESVNTFSLNTTVTGKHILLIDDVFTTGNTISSIAWEILKAGDNKISVLIMAVDI</sequence>
<dbReference type="SUPFAM" id="SSF53271">
    <property type="entry name" value="PRTase-like"/>
    <property type="match status" value="1"/>
</dbReference>
<evidence type="ECO:0000259" key="2">
    <source>
        <dbReference type="Pfam" id="PF18912"/>
    </source>
</evidence>